<organism evidence="2 3">
    <name type="scientific">Thalassiosira oceanica</name>
    <name type="common">Marine diatom</name>
    <dbReference type="NCBI Taxonomy" id="159749"/>
    <lineage>
        <taxon>Eukaryota</taxon>
        <taxon>Sar</taxon>
        <taxon>Stramenopiles</taxon>
        <taxon>Ochrophyta</taxon>
        <taxon>Bacillariophyta</taxon>
        <taxon>Coscinodiscophyceae</taxon>
        <taxon>Thalassiosirophycidae</taxon>
        <taxon>Thalassiosirales</taxon>
        <taxon>Thalassiosiraceae</taxon>
        <taxon>Thalassiosira</taxon>
    </lineage>
</organism>
<keyword evidence="3" id="KW-1185">Reference proteome</keyword>
<sequence length="490" mass="54717">MIIFGTSKLSPPRPTPVAVDLAQAGPNECSYECRSLGALARQLGRFLPRSRHDDTTLFANNSLVWAGIRGPMLPNRPHHGQHWRAHILLPDHLHSSAMEHTCFLLLSAYDYASLSSHTLPFSSTPVSTGGGPRDPGTKAGRSWLHARQSLVTVTLTSMVWRVESSSSLGSFGGPINNVDQRVQNKSDPHKSTYKSKLKLRLQYDYRACSAASGEDRTNCYAARHRGTARPGRPGTNIGVAVASKRTEIETQGGRHEDDEDTAVHTRDWGIFGGFEGSERLHEEVQARKKNVGADVLLTDSIYPDGPPAEFGSTSGLARPSGKAKAETRRVRPAGTQEFGRRSYKFLRREAKESAEPPWSVPNSFLLNIIQELFLKYHTGFVASSSDFWWHPVYQLSFGGCIASVMANRYRMQDGLSLFMSYSGQVQADAARLRSVRRGQKDWRNNDDRDDLDFWKQEKELFLKDLPQHDGLFEGLELNDDSDQEQDNEES</sequence>
<evidence type="ECO:0000256" key="1">
    <source>
        <dbReference type="SAM" id="MobiDB-lite"/>
    </source>
</evidence>
<feature type="region of interest" description="Disordered" evidence="1">
    <location>
        <begin position="308"/>
        <end position="333"/>
    </location>
</feature>
<dbReference type="EMBL" id="AGNL01002388">
    <property type="protein sequence ID" value="EJK76270.1"/>
    <property type="molecule type" value="Genomic_DNA"/>
</dbReference>
<gene>
    <name evidence="2" type="ORF">THAOC_01980</name>
</gene>
<comment type="caution">
    <text evidence="2">The sequence shown here is derived from an EMBL/GenBank/DDBJ whole genome shotgun (WGS) entry which is preliminary data.</text>
</comment>
<dbReference type="Proteomes" id="UP000266841">
    <property type="component" value="Unassembled WGS sequence"/>
</dbReference>
<proteinExistence type="predicted"/>
<dbReference type="AlphaFoldDB" id="K0TFZ4"/>
<evidence type="ECO:0000313" key="3">
    <source>
        <dbReference type="Proteomes" id="UP000266841"/>
    </source>
</evidence>
<evidence type="ECO:0000313" key="2">
    <source>
        <dbReference type="EMBL" id="EJK76270.1"/>
    </source>
</evidence>
<reference evidence="2 3" key="1">
    <citation type="journal article" date="2012" name="Genome Biol.">
        <title>Genome and low-iron response of an oceanic diatom adapted to chronic iron limitation.</title>
        <authorList>
            <person name="Lommer M."/>
            <person name="Specht M."/>
            <person name="Roy A.S."/>
            <person name="Kraemer L."/>
            <person name="Andreson R."/>
            <person name="Gutowska M.A."/>
            <person name="Wolf J."/>
            <person name="Bergner S.V."/>
            <person name="Schilhabel M.B."/>
            <person name="Klostermeier U.C."/>
            <person name="Beiko R.G."/>
            <person name="Rosenstiel P."/>
            <person name="Hippler M."/>
            <person name="Laroche J."/>
        </authorList>
    </citation>
    <scope>NUCLEOTIDE SEQUENCE [LARGE SCALE GENOMIC DNA]</scope>
    <source>
        <strain evidence="2 3">CCMP1005</strain>
    </source>
</reference>
<accession>K0TFZ4</accession>
<protein>
    <submittedName>
        <fullName evidence="2">Uncharacterized protein</fullName>
    </submittedName>
</protein>
<name>K0TFZ4_THAOC</name>